<keyword evidence="2" id="KW-1185">Reference proteome</keyword>
<comment type="caution">
    <text evidence="1">The sequence shown here is derived from an EMBL/GenBank/DDBJ whole genome shotgun (WGS) entry which is preliminary data.</text>
</comment>
<organism evidence="1 2">
    <name type="scientific">Coemansia linderi</name>
    <dbReference type="NCBI Taxonomy" id="2663919"/>
    <lineage>
        <taxon>Eukaryota</taxon>
        <taxon>Fungi</taxon>
        <taxon>Fungi incertae sedis</taxon>
        <taxon>Zoopagomycota</taxon>
        <taxon>Kickxellomycotina</taxon>
        <taxon>Kickxellomycetes</taxon>
        <taxon>Kickxellales</taxon>
        <taxon>Kickxellaceae</taxon>
        <taxon>Coemansia</taxon>
    </lineage>
</organism>
<accession>A0ACC1KIF8</accession>
<evidence type="ECO:0000313" key="1">
    <source>
        <dbReference type="EMBL" id="KAJ2790330.1"/>
    </source>
</evidence>
<sequence>MSGASTPAHTYSEYDQSPALPPLSVAMGRGGGYHAAGRGSLDPMLLPTPPLGVDQAVLDLFEYITPGLPIVHRQTLVQNIRDRSLTLPLWLAIHAVAARFETHHGGRALGQHPLAPAHHQRHGGPALGAGYAEKTHAMLVNRFGHRLPRPVWGRNERGRMVVGRDAHEHGDAAEADLSRREVIELLQTHVLMSIYYVGNWEPELAVETHAAAVRIAQRMGVHLMDDPSRLPDASGIFNPTAAQHQRKRAQDWSSPACGPSLLSSRWQPNAGPQPPLPGGPNDVEPGSAHVNDSSASADIRKNWIEYETLRRIWWALYTLDRVFNQCAGSPRIVQTSGFRVRLPCDDLEWDSMHAQPTSGSPAAAASSTLPDSGQQPSGLMVRTFREAVMHTSLSEQAANEIAATPSTDPNIYRYTAALAGLIDSVMDFGEDIRALATPPMMEGTEILAQLTAELLRATSGAQHDNLPSTAAWLGSRRASKQFAWTGRSGWHSSSVSAAWPPDWRSRMRVLQERAAELEARFTEWYSSMPIAQHARKPYLYSQLPLQDRITYFHQQIVYYGGVIQLQSLIVMTQGLLLPDPVDDGSAVFGPSALTNMLWRSLMDVDLSQRLAGDIRPRRPTGESVSSDSVYSARRRQYGGQPGWTPRRQYGAGSTFGAEDSINDGSANSAGDDSAPLVPLDEDGNSPEIIREELQRMVQAAWCRCTEAAIAMSSAVKRATEVRKVASANPNTTYYDPTFRPQVLPPFRGEVISGEPGSGPAYGPGGRFERAPMAGGMRASPQQPQTATMSMHGLAEGLMRSPLPPATHSPYQPQEHSKSPRAANPGMVVDSAAGPGQVIDDATFFMRFNMFTCSAAYAGACIHLQNMKVTPRWESAIRLHDEAAAKLNDARAMRGVGVASSSLAGDRDIGALPPPPPQPLPALPCTPDQAREGVKTLAKILEGISPYWRVGGRVDRIRTMWREIEGSELSLSAQALTSPSARIPGPLPIPVPQPPVPGMEAGQWMQRSPVSPRYHRQHRPLSQSPPPPQPPHQHRQQQPPQPSYNNPGMSIAALSSGLSAPPPSMPIHSRQPSAVVGPPPSSATITPLHQHIGMPPPPRP</sequence>
<dbReference type="EMBL" id="JANBUK010000356">
    <property type="protein sequence ID" value="KAJ2790330.1"/>
    <property type="molecule type" value="Genomic_DNA"/>
</dbReference>
<protein>
    <submittedName>
        <fullName evidence="1">Uncharacterized protein</fullName>
    </submittedName>
</protein>
<dbReference type="Proteomes" id="UP001140066">
    <property type="component" value="Unassembled WGS sequence"/>
</dbReference>
<proteinExistence type="predicted"/>
<name>A0ACC1KIF8_9FUNG</name>
<gene>
    <name evidence="1" type="ORF">GGI18_001868</name>
</gene>
<reference evidence="1" key="1">
    <citation type="submission" date="2022-07" db="EMBL/GenBank/DDBJ databases">
        <title>Phylogenomic reconstructions and comparative analyses of Kickxellomycotina fungi.</title>
        <authorList>
            <person name="Reynolds N.K."/>
            <person name="Stajich J.E."/>
            <person name="Barry K."/>
            <person name="Grigoriev I.V."/>
            <person name="Crous P."/>
            <person name="Smith M.E."/>
        </authorList>
    </citation>
    <scope>NUCLEOTIDE SEQUENCE</scope>
    <source>
        <strain evidence="1">BCRC 34191</strain>
    </source>
</reference>
<evidence type="ECO:0000313" key="2">
    <source>
        <dbReference type="Proteomes" id="UP001140066"/>
    </source>
</evidence>